<organism evidence="6 7">
    <name type="scientific">Paraurantiacibacter namhicola</name>
    <dbReference type="NCBI Taxonomy" id="645517"/>
    <lineage>
        <taxon>Bacteria</taxon>
        <taxon>Pseudomonadati</taxon>
        <taxon>Pseudomonadota</taxon>
        <taxon>Alphaproteobacteria</taxon>
        <taxon>Sphingomonadales</taxon>
        <taxon>Erythrobacteraceae</taxon>
        <taxon>Paraurantiacibacter</taxon>
    </lineage>
</organism>
<dbReference type="InterPro" id="IPR052950">
    <property type="entry name" value="CISD"/>
</dbReference>
<evidence type="ECO:0000256" key="2">
    <source>
        <dbReference type="ARBA" id="ARBA00022723"/>
    </source>
</evidence>
<dbReference type="GO" id="GO:0051537">
    <property type="term" value="F:2 iron, 2 sulfur cluster binding"/>
    <property type="evidence" value="ECO:0007669"/>
    <property type="project" value="UniProtKB-KW"/>
</dbReference>
<sequence length="240" mass="26374">MPEPAKHFLGYFTMADQPTIKIIKDGPYQVKGRVPFIEQSIAVNEAGESIEWAQTGEFEAKETMQLCRCGKSGSKPFCDGSHTDGFDGTEVADRRPFAEQAKVLDGPRFKLMDQEDLCALARFCDTHQTVWDEVEKTDDPEVAAIFLDQISDCVSGRLVAIDTQTGEPVLPPRDMRLSTTQDPAEGVSGPLYVEGGIRVVSADGEEYEKRSRMALCRCGKSGNKPFCDGSHVKAGWSDKA</sequence>
<evidence type="ECO:0000256" key="1">
    <source>
        <dbReference type="ARBA" id="ARBA00022714"/>
    </source>
</evidence>
<dbReference type="Gene3D" id="3.40.5.90">
    <property type="entry name" value="CDGSH iron-sulfur domain, mitoNEET-type"/>
    <property type="match status" value="2"/>
</dbReference>
<keyword evidence="3" id="KW-0408">Iron</keyword>
<evidence type="ECO:0000259" key="5">
    <source>
        <dbReference type="SMART" id="SM00704"/>
    </source>
</evidence>
<dbReference type="PANTHER" id="PTHR46491">
    <property type="entry name" value="CDGSH IRON SULFUR DOMAIN PROTEIN HOMOLOG"/>
    <property type="match status" value="1"/>
</dbReference>
<protein>
    <submittedName>
        <fullName evidence="6">Iron-binding zinc finger CDGSH type</fullName>
    </submittedName>
</protein>
<accession>A0A1C7D7W5</accession>
<evidence type="ECO:0000313" key="6">
    <source>
        <dbReference type="EMBL" id="ANU07442.1"/>
    </source>
</evidence>
<keyword evidence="4" id="KW-0411">Iron-sulfur</keyword>
<dbReference type="PANTHER" id="PTHR46491:SF3">
    <property type="entry name" value="CDGSH IRON-SULFUR DOMAIN-CONTAINING PROTEIN 3, MITOCHONDRIAL"/>
    <property type="match status" value="1"/>
</dbReference>
<dbReference type="EMBL" id="CP016545">
    <property type="protein sequence ID" value="ANU07442.1"/>
    <property type="molecule type" value="Genomic_DNA"/>
</dbReference>
<dbReference type="InterPro" id="IPR010693">
    <property type="entry name" value="Divergent_4Fe-4S_mono-cluster"/>
</dbReference>
<evidence type="ECO:0000313" key="7">
    <source>
        <dbReference type="Proteomes" id="UP000092698"/>
    </source>
</evidence>
<dbReference type="InterPro" id="IPR018967">
    <property type="entry name" value="FeS-contain_CDGSH-typ"/>
</dbReference>
<dbReference type="GO" id="GO:0005737">
    <property type="term" value="C:cytoplasm"/>
    <property type="evidence" value="ECO:0007669"/>
    <property type="project" value="UniProtKB-ARBA"/>
</dbReference>
<proteinExistence type="predicted"/>
<dbReference type="Proteomes" id="UP000092698">
    <property type="component" value="Chromosome"/>
</dbReference>
<dbReference type="PIRSF" id="PIRSF009180">
    <property type="entry name" value="UCP009180"/>
    <property type="match status" value="1"/>
</dbReference>
<keyword evidence="7" id="KW-1185">Reference proteome</keyword>
<reference evidence="6 7" key="1">
    <citation type="submission" date="2016-07" db="EMBL/GenBank/DDBJ databases">
        <title>Complete genome sequence of Altererythrobacter namhicola JCM 16345T, containing esterase-encoding genes.</title>
        <authorList>
            <person name="Cheng H."/>
            <person name="Wu Y.-H."/>
            <person name="Jian S.-L."/>
            <person name="Huo Y.-Y."/>
            <person name="Wang C.-S."/>
            <person name="Xu X.-W."/>
        </authorList>
    </citation>
    <scope>NUCLEOTIDE SEQUENCE [LARGE SCALE GENOMIC DNA]</scope>
    <source>
        <strain evidence="6 7">JCM 16345</strain>
    </source>
</reference>
<dbReference type="AlphaFoldDB" id="A0A1C7D7W5"/>
<dbReference type="InterPro" id="IPR016548">
    <property type="entry name" value="UCP009180"/>
</dbReference>
<keyword evidence="2" id="KW-0479">Metal-binding</keyword>
<dbReference type="PATRIC" id="fig|645517.4.peg.1128"/>
<feature type="domain" description="Iron-binding zinc finger CDGSH type" evidence="5">
    <location>
        <begin position="200"/>
        <end position="237"/>
    </location>
</feature>
<name>A0A1C7D7W5_9SPHN</name>
<evidence type="ECO:0000256" key="4">
    <source>
        <dbReference type="ARBA" id="ARBA00023014"/>
    </source>
</evidence>
<evidence type="ECO:0000256" key="3">
    <source>
        <dbReference type="ARBA" id="ARBA00023004"/>
    </source>
</evidence>
<gene>
    <name evidence="6" type="ORF">A6F65_01135</name>
</gene>
<dbReference type="InterPro" id="IPR042216">
    <property type="entry name" value="MitoNEET_CISD"/>
</dbReference>
<keyword evidence="1" id="KW-0001">2Fe-2S</keyword>
<dbReference type="RefSeq" id="WP_205631903.1">
    <property type="nucleotide sequence ID" value="NZ_CP016545.1"/>
</dbReference>
<dbReference type="Pfam" id="PF06902">
    <property type="entry name" value="Fer4_19"/>
    <property type="match status" value="1"/>
</dbReference>
<dbReference type="GO" id="GO:0046872">
    <property type="term" value="F:metal ion binding"/>
    <property type="evidence" value="ECO:0007669"/>
    <property type="project" value="UniProtKB-KW"/>
</dbReference>
<dbReference type="SMART" id="SM00704">
    <property type="entry name" value="ZnF_CDGSH"/>
    <property type="match status" value="2"/>
</dbReference>
<feature type="domain" description="Iron-binding zinc finger CDGSH type" evidence="5">
    <location>
        <begin position="51"/>
        <end position="88"/>
    </location>
</feature>
<dbReference type="Pfam" id="PF09360">
    <property type="entry name" value="zf-CDGSH"/>
    <property type="match status" value="2"/>
</dbReference>
<dbReference type="KEGG" id="anh:A6F65_01135"/>